<evidence type="ECO:0000313" key="5">
    <source>
        <dbReference type="EMBL" id="KAB7515772.1"/>
    </source>
</evidence>
<sequence>MSEDAEEDDWFESDSGDDESDELDWDDWETDDSDGEESTEPSDKPEEASDADGGSLTAGFDDVSDAEFATDAGDESLEQDAEPATPEPTGSDDSAEPDDDSGGLGSSEFFGGEFGAPEMPSDEEMDDPFAEDDGDDTEESLEATGGTEFDEEFESEIPRIDIGVTGLDQMIQGGVPARSLMVVMGSAGTGKTTFGLQFANRGLEKGEKAVYITLEETRDAVIAAASEKGWGFEQYAADDDLAIVDFDPIEMANSLSSIRNDLPRLIDDFGAERLVLDSVSLLEMMYDDQAKRRTEVFDFTKSLKKAGVTTMLTSEGSEDNPYVSRHGIIEYLTDAVFVLQYVRSEFQETRLAVEIQKIRNANHSRETKPYEITDDGISVYQQANIF</sequence>
<evidence type="ECO:0000313" key="6">
    <source>
        <dbReference type="Proteomes" id="UP000326865"/>
    </source>
</evidence>
<keyword evidence="6" id="KW-1185">Reference proteome</keyword>
<dbReference type="Pfam" id="PF06745">
    <property type="entry name" value="ATPase"/>
    <property type="match status" value="1"/>
</dbReference>
<reference evidence="5 6" key="1">
    <citation type="submission" date="2019-10" db="EMBL/GenBank/DDBJ databases">
        <title>Unraveling microbial dark matter from salterns through culturing: the case of the genus Halosegnis.</title>
        <authorList>
            <person name="Duran-Viseras A."/>
            <person name="Andrei A.-S."/>
            <person name="Vera-Gargallo B."/>
            <person name="Ghai R."/>
            <person name="Sanchez-Porro C."/>
            <person name="Ventosa A."/>
        </authorList>
    </citation>
    <scope>NUCLEOTIDE SEQUENCE [LARGE SCALE GENOMIC DNA]</scope>
    <source>
        <strain evidence="5 6">F18-79</strain>
    </source>
</reference>
<evidence type="ECO:0000259" key="4">
    <source>
        <dbReference type="PROSITE" id="PS51146"/>
    </source>
</evidence>
<dbReference type="AlphaFoldDB" id="A0A5N5UEB0"/>
<dbReference type="PROSITE" id="PS51146">
    <property type="entry name" value="KAIC"/>
    <property type="match status" value="1"/>
</dbReference>
<dbReference type="PANTHER" id="PTHR43637:SF1">
    <property type="entry name" value="UPF0273 PROTEIN TM_0370"/>
    <property type="match status" value="1"/>
</dbReference>
<dbReference type="Gene3D" id="3.40.50.300">
    <property type="entry name" value="P-loop containing nucleotide triphosphate hydrolases"/>
    <property type="match status" value="1"/>
</dbReference>
<dbReference type="CDD" id="cd01124">
    <property type="entry name" value="KaiC-like"/>
    <property type="match status" value="1"/>
</dbReference>
<dbReference type="InterPro" id="IPR010624">
    <property type="entry name" value="KaiC_dom"/>
</dbReference>
<feature type="compositionally biased region" description="Acidic residues" evidence="3">
    <location>
        <begin position="1"/>
        <end position="40"/>
    </location>
</feature>
<dbReference type="EMBL" id="QKKZ01000001">
    <property type="protein sequence ID" value="KAB7515772.1"/>
    <property type="molecule type" value="Genomic_DNA"/>
</dbReference>
<evidence type="ECO:0000256" key="1">
    <source>
        <dbReference type="ARBA" id="ARBA00022741"/>
    </source>
</evidence>
<dbReference type="PANTHER" id="PTHR43637">
    <property type="entry name" value="UPF0273 PROTEIN TM_0370"/>
    <property type="match status" value="1"/>
</dbReference>
<protein>
    <submittedName>
        <fullName evidence="5">KaiC domain-containing protein</fullName>
    </submittedName>
</protein>
<dbReference type="SUPFAM" id="SSF52540">
    <property type="entry name" value="P-loop containing nucleoside triphosphate hydrolases"/>
    <property type="match status" value="1"/>
</dbReference>
<name>A0A5N5UEB0_9EURY</name>
<feature type="region of interest" description="Disordered" evidence="3">
    <location>
        <begin position="1"/>
        <end position="149"/>
    </location>
</feature>
<dbReference type="InterPro" id="IPR027417">
    <property type="entry name" value="P-loop_NTPase"/>
</dbReference>
<proteinExistence type="predicted"/>
<dbReference type="GO" id="GO:0005524">
    <property type="term" value="F:ATP binding"/>
    <property type="evidence" value="ECO:0007669"/>
    <property type="project" value="UniProtKB-KW"/>
</dbReference>
<accession>A0A5N5UEB0</accession>
<evidence type="ECO:0000256" key="3">
    <source>
        <dbReference type="SAM" id="MobiDB-lite"/>
    </source>
</evidence>
<comment type="caution">
    <text evidence="5">The sequence shown here is derived from an EMBL/GenBank/DDBJ whole genome shotgun (WGS) entry which is preliminary data.</text>
</comment>
<feature type="domain" description="KaiC" evidence="4">
    <location>
        <begin position="158"/>
        <end position="386"/>
    </location>
</feature>
<feature type="compositionally biased region" description="Acidic residues" evidence="3">
    <location>
        <begin position="120"/>
        <end position="141"/>
    </location>
</feature>
<gene>
    <name evidence="5" type="ORF">DM867_01100</name>
</gene>
<feature type="compositionally biased region" description="Acidic residues" evidence="3">
    <location>
        <begin position="72"/>
        <end position="81"/>
    </location>
</feature>
<dbReference type="InterPro" id="IPR022420">
    <property type="entry name" value="Circ_KaiC_arc"/>
</dbReference>
<dbReference type="NCBIfam" id="TIGR03880">
    <property type="entry name" value="KaiC_arch_3"/>
    <property type="match status" value="1"/>
</dbReference>
<keyword evidence="1" id="KW-0547">Nucleotide-binding</keyword>
<dbReference type="InterPro" id="IPR014774">
    <property type="entry name" value="KaiC-like_dom"/>
</dbReference>
<dbReference type="Proteomes" id="UP000326865">
    <property type="component" value="Unassembled WGS sequence"/>
</dbReference>
<organism evidence="5 6">
    <name type="scientific">Halosegnis rubeus</name>
    <dbReference type="NCBI Taxonomy" id="2212850"/>
    <lineage>
        <taxon>Archaea</taxon>
        <taxon>Methanobacteriati</taxon>
        <taxon>Methanobacteriota</taxon>
        <taxon>Stenosarchaea group</taxon>
        <taxon>Halobacteria</taxon>
        <taxon>Halobacteriales</taxon>
        <taxon>Natronomonadaceae</taxon>
        <taxon>Halosegnis</taxon>
    </lineage>
</organism>
<keyword evidence="2" id="KW-0067">ATP-binding</keyword>
<evidence type="ECO:0000256" key="2">
    <source>
        <dbReference type="ARBA" id="ARBA00022840"/>
    </source>
</evidence>
<dbReference type="RefSeq" id="WP_152133581.1">
    <property type="nucleotide sequence ID" value="NZ_QKKZ01000001.1"/>
</dbReference>